<comment type="similarity">
    <text evidence="1">Belongs to the LysR transcriptional regulatory family.</text>
</comment>
<dbReference type="Gene3D" id="3.40.190.290">
    <property type="match status" value="1"/>
</dbReference>
<comment type="caution">
    <text evidence="6">The sequence shown here is derived from an EMBL/GenBank/DDBJ whole genome shotgun (WGS) entry which is preliminary data.</text>
</comment>
<organism evidence="6 7">
    <name type="scientific">Leminorella grimontii</name>
    <dbReference type="NCBI Taxonomy" id="82981"/>
    <lineage>
        <taxon>Bacteria</taxon>
        <taxon>Pseudomonadati</taxon>
        <taxon>Pseudomonadota</taxon>
        <taxon>Gammaproteobacteria</taxon>
        <taxon>Enterobacterales</taxon>
        <taxon>Budviciaceae</taxon>
        <taxon>Leminorella</taxon>
    </lineage>
</organism>
<dbReference type="SUPFAM" id="SSF53850">
    <property type="entry name" value="Periplasmic binding protein-like II"/>
    <property type="match status" value="1"/>
</dbReference>
<feature type="domain" description="HTH lysR-type" evidence="5">
    <location>
        <begin position="16"/>
        <end position="72"/>
    </location>
</feature>
<dbReference type="AlphaFoldDB" id="A0AAV5N0Z0"/>
<dbReference type="PRINTS" id="PR00039">
    <property type="entry name" value="HTHLYSR"/>
</dbReference>
<accession>A0AAV5N0Z0</accession>
<dbReference type="InterPro" id="IPR036390">
    <property type="entry name" value="WH_DNA-bd_sf"/>
</dbReference>
<dbReference type="PANTHER" id="PTHR30427">
    <property type="entry name" value="TRANSCRIPTIONAL ACTIVATOR PROTEIN LYSR"/>
    <property type="match status" value="1"/>
</dbReference>
<name>A0AAV5N0Z0_9GAMM</name>
<dbReference type="GO" id="GO:0010628">
    <property type="term" value="P:positive regulation of gene expression"/>
    <property type="evidence" value="ECO:0007669"/>
    <property type="project" value="TreeGrafter"/>
</dbReference>
<keyword evidence="7" id="KW-1185">Reference proteome</keyword>
<keyword evidence="4" id="KW-0804">Transcription</keyword>
<evidence type="ECO:0000256" key="4">
    <source>
        <dbReference type="ARBA" id="ARBA00023163"/>
    </source>
</evidence>
<dbReference type="GO" id="GO:0003700">
    <property type="term" value="F:DNA-binding transcription factor activity"/>
    <property type="evidence" value="ECO:0007669"/>
    <property type="project" value="InterPro"/>
</dbReference>
<reference evidence="6" key="1">
    <citation type="submission" date="2022-06" db="EMBL/GenBank/DDBJ databases">
        <title>Draft genome sequences of Leminorella grimontii str. JCM5902.</title>
        <authorList>
            <person name="Wakabayashi Y."/>
            <person name="Kojima K."/>
        </authorList>
    </citation>
    <scope>NUCLEOTIDE SEQUENCE</scope>
    <source>
        <strain evidence="6">JCM 5902</strain>
    </source>
</reference>
<sequence length="310" mass="34000">MTTTIKRASWAGGWATLRDLEIVQTVIDAGSVTGAAERLGISQPAVSRTLNQIETRCGRPLFLREGNRLSPTADALTLYQEIGIIAESFSRLTQFQQRQRRAPLRILAPSTLAHGFVNRITAEFMQAYPEITVYLEIVRSEQIPAMMAQGQADVAIADAVAYNDNYSLSQTPVRKTRIVCALPVGHPLCETPEITPDDLHGLPFIALIKNNIGRDLLDRALAKSGAEPRRVAEVSDLESALTFVEAGLGLSLVSAFPLPNSSTVCYRPFLPEIQSEIVCFSRKAADGDTQRYIDFLRARQPESDAFSAPL</sequence>
<keyword evidence="2" id="KW-0805">Transcription regulation</keyword>
<dbReference type="GO" id="GO:0043565">
    <property type="term" value="F:sequence-specific DNA binding"/>
    <property type="evidence" value="ECO:0007669"/>
    <property type="project" value="TreeGrafter"/>
</dbReference>
<dbReference type="SUPFAM" id="SSF46785">
    <property type="entry name" value="Winged helix' DNA-binding domain"/>
    <property type="match status" value="1"/>
</dbReference>
<dbReference type="InterPro" id="IPR000847">
    <property type="entry name" value="LysR_HTH_N"/>
</dbReference>
<keyword evidence="3" id="KW-0238">DNA-binding</keyword>
<dbReference type="Gene3D" id="1.10.10.10">
    <property type="entry name" value="Winged helix-like DNA-binding domain superfamily/Winged helix DNA-binding domain"/>
    <property type="match status" value="1"/>
</dbReference>
<proteinExistence type="inferred from homology"/>
<gene>
    <name evidence="6" type="ORF">SOASR030_18970</name>
</gene>
<evidence type="ECO:0000313" key="7">
    <source>
        <dbReference type="Proteomes" id="UP001058124"/>
    </source>
</evidence>
<evidence type="ECO:0000313" key="6">
    <source>
        <dbReference type="EMBL" id="GKX55785.1"/>
    </source>
</evidence>
<evidence type="ECO:0000256" key="2">
    <source>
        <dbReference type="ARBA" id="ARBA00023015"/>
    </source>
</evidence>
<evidence type="ECO:0000259" key="5">
    <source>
        <dbReference type="PROSITE" id="PS50931"/>
    </source>
</evidence>
<dbReference type="PANTHER" id="PTHR30427:SF1">
    <property type="entry name" value="TRANSCRIPTIONAL ACTIVATOR PROTEIN LYSR"/>
    <property type="match status" value="1"/>
</dbReference>
<dbReference type="PROSITE" id="PS50931">
    <property type="entry name" value="HTH_LYSR"/>
    <property type="match status" value="1"/>
</dbReference>
<dbReference type="Pfam" id="PF00126">
    <property type="entry name" value="HTH_1"/>
    <property type="match status" value="1"/>
</dbReference>
<dbReference type="Pfam" id="PF03466">
    <property type="entry name" value="LysR_substrate"/>
    <property type="match status" value="1"/>
</dbReference>
<dbReference type="InterPro" id="IPR036388">
    <property type="entry name" value="WH-like_DNA-bd_sf"/>
</dbReference>
<dbReference type="InterPro" id="IPR005119">
    <property type="entry name" value="LysR_subst-bd"/>
</dbReference>
<protein>
    <submittedName>
        <fullName evidence="6">LysR family transcriptional regulator</fullName>
    </submittedName>
</protein>
<dbReference type="EMBL" id="BRLH01000003">
    <property type="protein sequence ID" value="GKX55785.1"/>
    <property type="molecule type" value="Genomic_DNA"/>
</dbReference>
<dbReference type="Proteomes" id="UP001058124">
    <property type="component" value="Unassembled WGS sequence"/>
</dbReference>
<evidence type="ECO:0000256" key="1">
    <source>
        <dbReference type="ARBA" id="ARBA00009437"/>
    </source>
</evidence>
<evidence type="ECO:0000256" key="3">
    <source>
        <dbReference type="ARBA" id="ARBA00023125"/>
    </source>
</evidence>
<dbReference type="RefSeq" id="WP_027273739.1">
    <property type="nucleotide sequence ID" value="NZ_BRLH01000003.1"/>
</dbReference>